<dbReference type="GO" id="GO:0009073">
    <property type="term" value="P:aromatic amino acid family biosynthetic process"/>
    <property type="evidence" value="ECO:0007669"/>
    <property type="project" value="UniProtKB-KW"/>
</dbReference>
<accession>A0A1H4X7X4</accession>
<dbReference type="PRINTS" id="PR00086">
    <property type="entry name" value="LLDHDRGNASE"/>
</dbReference>
<dbReference type="InterPro" id="IPR022893">
    <property type="entry name" value="Shikimate_DH_fam"/>
</dbReference>
<dbReference type="RefSeq" id="WP_074872910.1">
    <property type="nucleotide sequence ID" value="NZ_FNTL01000004.1"/>
</dbReference>
<dbReference type="GO" id="GO:0019632">
    <property type="term" value="P:shikimate metabolic process"/>
    <property type="evidence" value="ECO:0007669"/>
    <property type="project" value="TreeGrafter"/>
</dbReference>
<keyword evidence="2" id="KW-0028">Amino-acid biosynthesis</keyword>
<dbReference type="OrthoDB" id="9776868at2"/>
<evidence type="ECO:0000256" key="1">
    <source>
        <dbReference type="ARBA" id="ARBA00004871"/>
    </source>
</evidence>
<dbReference type="GO" id="GO:0050661">
    <property type="term" value="F:NADP binding"/>
    <property type="evidence" value="ECO:0007669"/>
    <property type="project" value="TreeGrafter"/>
</dbReference>
<evidence type="ECO:0000313" key="5">
    <source>
        <dbReference type="Proteomes" id="UP000183407"/>
    </source>
</evidence>
<evidence type="ECO:0000256" key="2">
    <source>
        <dbReference type="ARBA" id="ARBA00023141"/>
    </source>
</evidence>
<reference evidence="5" key="1">
    <citation type="submission" date="2016-10" db="EMBL/GenBank/DDBJ databases">
        <authorList>
            <person name="Varghese N."/>
        </authorList>
    </citation>
    <scope>NUCLEOTIDE SEQUENCE [LARGE SCALE GENOMIC DNA]</scope>
    <source>
        <strain evidence="5">DSM 44719</strain>
    </source>
</reference>
<dbReference type="Gene3D" id="3.40.50.10860">
    <property type="entry name" value="Leucine Dehydrogenase, chain A, domain 1"/>
    <property type="match status" value="1"/>
</dbReference>
<protein>
    <submittedName>
        <fullName evidence="4">Shikimate dehydrogenase</fullName>
    </submittedName>
</protein>
<dbReference type="SUPFAM" id="SSF51735">
    <property type="entry name" value="NAD(P)-binding Rossmann-fold domains"/>
    <property type="match status" value="1"/>
</dbReference>
<dbReference type="Proteomes" id="UP000183407">
    <property type="component" value="Unassembled WGS sequence"/>
</dbReference>
<feature type="domain" description="Shikimate dehydrogenase substrate binding N-terminal" evidence="3">
    <location>
        <begin position="12"/>
        <end position="100"/>
    </location>
</feature>
<evidence type="ECO:0000259" key="3">
    <source>
        <dbReference type="Pfam" id="PF08501"/>
    </source>
</evidence>
<organism evidence="4 5">
    <name type="scientific">Rhodococcus jostii</name>
    <dbReference type="NCBI Taxonomy" id="132919"/>
    <lineage>
        <taxon>Bacteria</taxon>
        <taxon>Bacillati</taxon>
        <taxon>Actinomycetota</taxon>
        <taxon>Actinomycetes</taxon>
        <taxon>Mycobacteriales</taxon>
        <taxon>Nocardiaceae</taxon>
        <taxon>Rhodococcus</taxon>
    </lineage>
</organism>
<dbReference type="SUPFAM" id="SSF53223">
    <property type="entry name" value="Aminoacid dehydrogenase-like, N-terminal domain"/>
    <property type="match status" value="1"/>
</dbReference>
<proteinExistence type="predicted"/>
<dbReference type="Pfam" id="PF08501">
    <property type="entry name" value="Shikimate_dh_N"/>
    <property type="match status" value="1"/>
</dbReference>
<dbReference type="GO" id="GO:0004764">
    <property type="term" value="F:shikimate 3-dehydrogenase (NADP+) activity"/>
    <property type="evidence" value="ECO:0007669"/>
    <property type="project" value="InterPro"/>
</dbReference>
<name>A0A1H4X7X4_RHOJO</name>
<dbReference type="GO" id="GO:0005829">
    <property type="term" value="C:cytosol"/>
    <property type="evidence" value="ECO:0007669"/>
    <property type="project" value="TreeGrafter"/>
</dbReference>
<dbReference type="NCBIfam" id="NF009201">
    <property type="entry name" value="PRK12549.1"/>
    <property type="match status" value="1"/>
</dbReference>
<evidence type="ECO:0000313" key="4">
    <source>
        <dbReference type="EMBL" id="SED01822.1"/>
    </source>
</evidence>
<comment type="pathway">
    <text evidence="1">Metabolic intermediate biosynthesis; chorismate biosynthesis; chorismate from D-erythrose 4-phosphate and phosphoenolpyruvate: step 4/7.</text>
</comment>
<dbReference type="EMBL" id="FNTL01000004">
    <property type="protein sequence ID" value="SED01822.1"/>
    <property type="molecule type" value="Genomic_DNA"/>
</dbReference>
<gene>
    <name evidence="4" type="ORF">SAMN04490220_3237</name>
</gene>
<dbReference type="AlphaFoldDB" id="A0A1H4X7X4"/>
<dbReference type="Gene3D" id="3.40.50.720">
    <property type="entry name" value="NAD(P)-binding Rossmann-like Domain"/>
    <property type="match status" value="1"/>
</dbReference>
<dbReference type="InterPro" id="IPR013708">
    <property type="entry name" value="Shikimate_DH-bd_N"/>
</dbReference>
<sequence length="300" mass="30616">MGPESSRHRIGLVGAGIATSLSPALHAHEADALGLTGYRYELIDLDASGVPAASAGTVLRDAVAVGYTGLNVTHPCKQIVVDALDELSADARLLGAVNTVVVRDGRLIGHNTDHSGFLAALRRGLPDATLGRVVLAGAGGAGSAVAYALAAAGVRDLRVADADPARAADVCSRVAAAFPSTRATPIPIAAIPDDLPSCDGVVNASPVGMVGHPGTPFDTGALHPGLWVADIVYRPLHTELLSAATVLGCPVLDGGQMLVAQAADTFALVTGVRPDPERMRRHLGELLAEQGVPTLLEESR</sequence>
<dbReference type="GO" id="GO:0009423">
    <property type="term" value="P:chorismate biosynthetic process"/>
    <property type="evidence" value="ECO:0007669"/>
    <property type="project" value="TreeGrafter"/>
</dbReference>
<dbReference type="InterPro" id="IPR036291">
    <property type="entry name" value="NAD(P)-bd_dom_sf"/>
</dbReference>
<dbReference type="InterPro" id="IPR046346">
    <property type="entry name" value="Aminoacid_DH-like_N_sf"/>
</dbReference>
<dbReference type="InterPro" id="IPR001557">
    <property type="entry name" value="L-lactate/malate_DH"/>
</dbReference>
<dbReference type="PANTHER" id="PTHR21089:SF1">
    <property type="entry name" value="BIFUNCTIONAL 3-DEHYDROQUINATE DEHYDRATASE_SHIKIMATE DEHYDROGENASE, CHLOROPLASTIC"/>
    <property type="match status" value="1"/>
</dbReference>
<keyword evidence="2" id="KW-0057">Aromatic amino acid biosynthesis</keyword>
<dbReference type="PANTHER" id="PTHR21089">
    <property type="entry name" value="SHIKIMATE DEHYDROGENASE"/>
    <property type="match status" value="1"/>
</dbReference>